<reference evidence="1" key="1">
    <citation type="submission" date="2021-02" db="EMBL/GenBank/DDBJ databases">
        <title>Infant gut strain persistence is associated with maternal origin, phylogeny, and functional potential including surface adhesion and iron acquisition.</title>
        <authorList>
            <person name="Lou Y.C."/>
        </authorList>
    </citation>
    <scope>NUCLEOTIDE SEQUENCE</scope>
    <source>
        <strain evidence="1">L3_060_000G1_dasL3_060_000G1_metabat.metabat.86_ sub</strain>
    </source>
</reference>
<gene>
    <name evidence="1" type="ORF">KH363_06215</name>
</gene>
<name>A0A943SUU1_STRPA</name>
<evidence type="ECO:0000313" key="2">
    <source>
        <dbReference type="Proteomes" id="UP000761167"/>
    </source>
</evidence>
<proteinExistence type="predicted"/>
<dbReference type="Proteomes" id="UP000761167">
    <property type="component" value="Unassembled WGS sequence"/>
</dbReference>
<accession>A0A943SUU1</accession>
<dbReference type="EMBL" id="JAGZZN010000037">
    <property type="protein sequence ID" value="MBS6537132.1"/>
    <property type="molecule type" value="Genomic_DNA"/>
</dbReference>
<protein>
    <submittedName>
        <fullName evidence="1">Uncharacterized protein</fullName>
    </submittedName>
</protein>
<feature type="non-terminal residue" evidence="1">
    <location>
        <position position="1"/>
    </location>
</feature>
<sequence length="177" mass="20998">NQVYFSGRRKVKKEDAFVLGTDLKKERSDFRAKFAADFTRQLHDYQFPEEEVTQFIDAYEKENAKRAKLTYKVKQYLPDKVVISLNPETVSMEKTILNHMQTFYQEHRKDYPGIIEANQAQNKAYREEMMASLADRPLTTPDRYDYQLTFVKKDGKWEVEKAYNSDSFMEKFEGNLS</sequence>
<dbReference type="AlphaFoldDB" id="A0A943SUU1"/>
<organism evidence="1 2">
    <name type="scientific">Streptococcus parasanguinis</name>
    <dbReference type="NCBI Taxonomy" id="1318"/>
    <lineage>
        <taxon>Bacteria</taxon>
        <taxon>Bacillati</taxon>
        <taxon>Bacillota</taxon>
        <taxon>Bacilli</taxon>
        <taxon>Lactobacillales</taxon>
        <taxon>Streptococcaceae</taxon>
        <taxon>Streptococcus</taxon>
    </lineage>
</organism>
<comment type="caution">
    <text evidence="1">The sequence shown here is derived from an EMBL/GenBank/DDBJ whole genome shotgun (WGS) entry which is preliminary data.</text>
</comment>
<evidence type="ECO:0000313" key="1">
    <source>
        <dbReference type="EMBL" id="MBS6537132.1"/>
    </source>
</evidence>